<evidence type="ECO:0000313" key="4">
    <source>
        <dbReference type="Proteomes" id="UP000245802"/>
    </source>
</evidence>
<keyword evidence="4" id="KW-1185">Reference proteome</keyword>
<dbReference type="Proteomes" id="UP000245802">
    <property type="component" value="Chromosome"/>
</dbReference>
<feature type="region of interest" description="Disordered" evidence="1">
    <location>
        <begin position="47"/>
        <end position="67"/>
    </location>
</feature>
<reference evidence="3 4" key="1">
    <citation type="submission" date="2018-01" db="EMBL/GenBank/DDBJ databases">
        <title>G. obscuriglobus.</title>
        <authorList>
            <person name="Franke J."/>
            <person name="Blomberg W."/>
            <person name="Selmecki A."/>
        </authorList>
    </citation>
    <scope>NUCLEOTIDE SEQUENCE [LARGE SCALE GENOMIC DNA]</scope>
    <source>
        <strain evidence="3 4">DSM 5831</strain>
    </source>
</reference>
<accession>A0A2Z3HC87</accession>
<dbReference type="RefSeq" id="WP_010039704.1">
    <property type="nucleotide sequence ID" value="NZ_CP025958.1"/>
</dbReference>
<proteinExistence type="predicted"/>
<dbReference type="KEGG" id="gog:C1280_18875"/>
<evidence type="ECO:0000313" key="3">
    <source>
        <dbReference type="EMBL" id="AWM38840.1"/>
    </source>
</evidence>
<feature type="transmembrane region" description="Helical" evidence="2">
    <location>
        <begin position="14"/>
        <end position="32"/>
    </location>
</feature>
<dbReference type="AlphaFoldDB" id="A0A2Z3HC87"/>
<evidence type="ECO:0000256" key="1">
    <source>
        <dbReference type="SAM" id="MobiDB-lite"/>
    </source>
</evidence>
<gene>
    <name evidence="3" type="ORF">C1280_18875</name>
</gene>
<keyword evidence="2" id="KW-0812">Transmembrane</keyword>
<name>A0A2Z3HC87_9BACT</name>
<keyword evidence="2" id="KW-0472">Membrane</keyword>
<protein>
    <submittedName>
        <fullName evidence="3">Uncharacterized protein</fullName>
    </submittedName>
</protein>
<sequence length="67" mass="7545">MSDRAQASQFWQSVLLRLILIWLLGWGTIVWFRGCLVPATRDELREDHRKALPPEPPSPSGRASSGS</sequence>
<evidence type="ECO:0000256" key="2">
    <source>
        <dbReference type="SAM" id="Phobius"/>
    </source>
</evidence>
<organism evidence="3 4">
    <name type="scientific">Gemmata obscuriglobus</name>
    <dbReference type="NCBI Taxonomy" id="114"/>
    <lineage>
        <taxon>Bacteria</taxon>
        <taxon>Pseudomonadati</taxon>
        <taxon>Planctomycetota</taxon>
        <taxon>Planctomycetia</taxon>
        <taxon>Gemmatales</taxon>
        <taxon>Gemmataceae</taxon>
        <taxon>Gemmata</taxon>
    </lineage>
</organism>
<dbReference type="EMBL" id="CP025958">
    <property type="protein sequence ID" value="AWM38840.1"/>
    <property type="molecule type" value="Genomic_DNA"/>
</dbReference>
<keyword evidence="2" id="KW-1133">Transmembrane helix</keyword>